<dbReference type="GeneID" id="31236816"/>
<feature type="transmembrane region" description="Helical" evidence="1">
    <location>
        <begin position="36"/>
        <end position="59"/>
    </location>
</feature>
<keyword evidence="1" id="KW-0472">Membrane</keyword>
<evidence type="ECO:0000256" key="1">
    <source>
        <dbReference type="SAM" id="Phobius"/>
    </source>
</evidence>
<protein>
    <recommendedName>
        <fullName evidence="4">Integral membrane protein</fullName>
    </recommendedName>
</protein>
<evidence type="ECO:0000313" key="3">
    <source>
        <dbReference type="Proteomes" id="UP001595908"/>
    </source>
</evidence>
<dbReference type="EMBL" id="JBHSJE010000006">
    <property type="protein sequence ID" value="MFC4981261.1"/>
    <property type="molecule type" value="Genomic_DNA"/>
</dbReference>
<comment type="caution">
    <text evidence="2">The sequence shown here is derived from an EMBL/GenBank/DDBJ whole genome shotgun (WGS) entry which is preliminary data.</text>
</comment>
<keyword evidence="1" id="KW-1133">Transmembrane helix</keyword>
<accession>A0ABV9VCU7</accession>
<proteinExistence type="predicted"/>
<sequence>MKTTMTWWWAGAPFILLASVIASVMGTPEVREDVGGMFGPAALISAVAAPAMGFTVALVGRRQQARRRFAIMGAVSGVPVLLFPVFGVLLAECPDGHHC</sequence>
<reference evidence="3" key="1">
    <citation type="journal article" date="2019" name="Int. J. Syst. Evol. Microbiol.">
        <title>The Global Catalogue of Microorganisms (GCM) 10K type strain sequencing project: providing services to taxonomists for standard genome sequencing and annotation.</title>
        <authorList>
            <consortium name="The Broad Institute Genomics Platform"/>
            <consortium name="The Broad Institute Genome Sequencing Center for Infectious Disease"/>
            <person name="Wu L."/>
            <person name="Ma J."/>
        </authorList>
    </citation>
    <scope>NUCLEOTIDE SEQUENCE [LARGE SCALE GENOMIC DNA]</scope>
    <source>
        <strain evidence="3">ICMP 257</strain>
    </source>
</reference>
<evidence type="ECO:0008006" key="4">
    <source>
        <dbReference type="Google" id="ProtNLM"/>
    </source>
</evidence>
<evidence type="ECO:0000313" key="2">
    <source>
        <dbReference type="EMBL" id="MFC4981261.1"/>
    </source>
</evidence>
<keyword evidence="1" id="KW-0812">Transmembrane</keyword>
<gene>
    <name evidence="2" type="ORF">ACFPL4_23360</name>
</gene>
<organism evidence="2 3">
    <name type="scientific">Streptomyces atroolivaceus</name>
    <dbReference type="NCBI Taxonomy" id="66869"/>
    <lineage>
        <taxon>Bacteria</taxon>
        <taxon>Bacillati</taxon>
        <taxon>Actinomycetota</taxon>
        <taxon>Actinomycetes</taxon>
        <taxon>Kitasatosporales</taxon>
        <taxon>Streptomycetaceae</taxon>
        <taxon>Streptomyces</taxon>
    </lineage>
</organism>
<feature type="transmembrane region" description="Helical" evidence="1">
    <location>
        <begin position="71"/>
        <end position="91"/>
    </location>
</feature>
<dbReference type="RefSeq" id="WP_033304969.1">
    <property type="nucleotide sequence ID" value="NZ_JBHSJE010000006.1"/>
</dbReference>
<keyword evidence="3" id="KW-1185">Reference proteome</keyword>
<dbReference type="Proteomes" id="UP001595908">
    <property type="component" value="Unassembled WGS sequence"/>
</dbReference>
<name>A0ABV9VCU7_STRAZ</name>